<comment type="similarity">
    <text evidence="7">Belongs to the binding-protein-dependent transport system permease family.</text>
</comment>
<name>A0ABV5DNV1_9ACTN</name>
<dbReference type="InterPro" id="IPR000515">
    <property type="entry name" value="MetI-like"/>
</dbReference>
<feature type="transmembrane region" description="Helical" evidence="7">
    <location>
        <begin position="138"/>
        <end position="158"/>
    </location>
</feature>
<keyword evidence="2 7" id="KW-0813">Transport</keyword>
<dbReference type="InterPro" id="IPR050366">
    <property type="entry name" value="BP-dependent_transpt_permease"/>
</dbReference>
<evidence type="ECO:0000259" key="9">
    <source>
        <dbReference type="PROSITE" id="PS50928"/>
    </source>
</evidence>
<keyword evidence="3" id="KW-1003">Cell membrane</keyword>
<dbReference type="Pfam" id="PF12911">
    <property type="entry name" value="OppC_N"/>
    <property type="match status" value="1"/>
</dbReference>
<feature type="transmembrane region" description="Helical" evidence="7">
    <location>
        <begin position="238"/>
        <end position="261"/>
    </location>
</feature>
<dbReference type="EMBL" id="JAYMRS010000001">
    <property type="protein sequence ID" value="MFB8766260.1"/>
    <property type="molecule type" value="Genomic_DNA"/>
</dbReference>
<reference evidence="10 11" key="1">
    <citation type="submission" date="2024-01" db="EMBL/GenBank/DDBJ databases">
        <title>Genome mining of biosynthetic gene clusters to explore secondary metabolites of Streptomyces sp.</title>
        <authorList>
            <person name="Baig A."/>
            <person name="Ajitkumar Shintre N."/>
            <person name="Kumar H."/>
            <person name="Anbarasu A."/>
            <person name="Ramaiah S."/>
        </authorList>
    </citation>
    <scope>NUCLEOTIDE SEQUENCE [LARGE SCALE GENOMIC DNA]</scope>
    <source>
        <strain evidence="10 11">A01</strain>
    </source>
</reference>
<evidence type="ECO:0000256" key="2">
    <source>
        <dbReference type="ARBA" id="ARBA00022448"/>
    </source>
</evidence>
<evidence type="ECO:0000256" key="4">
    <source>
        <dbReference type="ARBA" id="ARBA00022692"/>
    </source>
</evidence>
<keyword evidence="5 7" id="KW-1133">Transmembrane helix</keyword>
<evidence type="ECO:0000256" key="7">
    <source>
        <dbReference type="RuleBase" id="RU363032"/>
    </source>
</evidence>
<dbReference type="Pfam" id="PF00528">
    <property type="entry name" value="BPD_transp_1"/>
    <property type="match status" value="1"/>
</dbReference>
<feature type="compositionally biased region" description="Low complexity" evidence="8">
    <location>
        <begin position="278"/>
        <end position="287"/>
    </location>
</feature>
<feature type="region of interest" description="Disordered" evidence="8">
    <location>
        <begin position="278"/>
        <end position="303"/>
    </location>
</feature>
<dbReference type="SUPFAM" id="SSF161098">
    <property type="entry name" value="MetI-like"/>
    <property type="match status" value="1"/>
</dbReference>
<comment type="caution">
    <text evidence="10">The sequence shown here is derived from an EMBL/GenBank/DDBJ whole genome shotgun (WGS) entry which is preliminary data.</text>
</comment>
<proteinExistence type="inferred from homology"/>
<evidence type="ECO:0000256" key="3">
    <source>
        <dbReference type="ARBA" id="ARBA00022475"/>
    </source>
</evidence>
<evidence type="ECO:0000256" key="1">
    <source>
        <dbReference type="ARBA" id="ARBA00004651"/>
    </source>
</evidence>
<dbReference type="PANTHER" id="PTHR43386">
    <property type="entry name" value="OLIGOPEPTIDE TRANSPORT SYSTEM PERMEASE PROTEIN APPC"/>
    <property type="match status" value="1"/>
</dbReference>
<sequence length="303" mass="31620">MRTTLRSLSRDPSAMTGAAIVAVITLLALLAPLLGGDPDLLRPSERLQAPGTGGPLGTDEQGRDMWTVLLHGARTSLGIAAACTLLAIAAGFLTGVVCGYFRWVDAVVMRVIDGLMSFPNIILVMSLVGVLGRGVGPVLFGLTVVLVPPIARVVRAAALTARSAPMVESARALGARDSWILFRYVAPESVSVLIVQATMGFAATVLSIAALSFLGIGLPPDVPSWGASLSAAQQYAAVAWWIGVFPGAAILLTVLGLILLGDGLRDAMDPRARRLAELARSSKSSARSSRRTRTAVRSDEKDG</sequence>
<keyword evidence="6 7" id="KW-0472">Membrane</keyword>
<evidence type="ECO:0000256" key="8">
    <source>
        <dbReference type="SAM" id="MobiDB-lite"/>
    </source>
</evidence>
<feature type="transmembrane region" description="Helical" evidence="7">
    <location>
        <begin position="79"/>
        <end position="103"/>
    </location>
</feature>
<keyword evidence="4 7" id="KW-0812">Transmembrane</keyword>
<feature type="transmembrane region" description="Helical" evidence="7">
    <location>
        <begin position="115"/>
        <end position="132"/>
    </location>
</feature>
<comment type="subcellular location">
    <subcellularLocation>
        <location evidence="1 7">Cell membrane</location>
        <topology evidence="1 7">Multi-pass membrane protein</topology>
    </subcellularLocation>
</comment>
<dbReference type="RefSeq" id="WP_357228364.1">
    <property type="nucleotide sequence ID" value="NZ_JAYMRS010000001.1"/>
</dbReference>
<dbReference type="Proteomes" id="UP001585053">
    <property type="component" value="Unassembled WGS sequence"/>
</dbReference>
<keyword evidence="11" id="KW-1185">Reference proteome</keyword>
<dbReference type="InterPro" id="IPR035906">
    <property type="entry name" value="MetI-like_sf"/>
</dbReference>
<accession>A0ABV5DNV1</accession>
<evidence type="ECO:0000256" key="6">
    <source>
        <dbReference type="ARBA" id="ARBA00023136"/>
    </source>
</evidence>
<organism evidence="10 11">
    <name type="scientific">Nocardiopsis alba</name>
    <dbReference type="NCBI Taxonomy" id="53437"/>
    <lineage>
        <taxon>Bacteria</taxon>
        <taxon>Bacillati</taxon>
        <taxon>Actinomycetota</taxon>
        <taxon>Actinomycetes</taxon>
        <taxon>Streptosporangiales</taxon>
        <taxon>Nocardiopsidaceae</taxon>
        <taxon>Nocardiopsis</taxon>
    </lineage>
</organism>
<protein>
    <submittedName>
        <fullName evidence="10">ABC transporter permease</fullName>
    </submittedName>
</protein>
<dbReference type="PROSITE" id="PS50928">
    <property type="entry name" value="ABC_TM1"/>
    <property type="match status" value="1"/>
</dbReference>
<dbReference type="CDD" id="cd06261">
    <property type="entry name" value="TM_PBP2"/>
    <property type="match status" value="1"/>
</dbReference>
<evidence type="ECO:0000313" key="11">
    <source>
        <dbReference type="Proteomes" id="UP001585053"/>
    </source>
</evidence>
<gene>
    <name evidence="10" type="ORF">VSQ78_01005</name>
</gene>
<dbReference type="InterPro" id="IPR025966">
    <property type="entry name" value="OppC_N"/>
</dbReference>
<feature type="transmembrane region" description="Helical" evidence="7">
    <location>
        <begin position="12"/>
        <end position="34"/>
    </location>
</feature>
<dbReference type="PANTHER" id="PTHR43386:SF1">
    <property type="entry name" value="D,D-DIPEPTIDE TRANSPORT SYSTEM PERMEASE PROTEIN DDPC-RELATED"/>
    <property type="match status" value="1"/>
</dbReference>
<feature type="domain" description="ABC transmembrane type-1" evidence="9">
    <location>
        <begin position="73"/>
        <end position="261"/>
    </location>
</feature>
<dbReference type="Gene3D" id="1.10.3720.10">
    <property type="entry name" value="MetI-like"/>
    <property type="match status" value="1"/>
</dbReference>
<evidence type="ECO:0000313" key="10">
    <source>
        <dbReference type="EMBL" id="MFB8766260.1"/>
    </source>
</evidence>
<feature type="transmembrane region" description="Helical" evidence="7">
    <location>
        <begin position="192"/>
        <end position="218"/>
    </location>
</feature>
<evidence type="ECO:0000256" key="5">
    <source>
        <dbReference type="ARBA" id="ARBA00022989"/>
    </source>
</evidence>